<feature type="transmembrane region" description="Helical" evidence="2">
    <location>
        <begin position="164"/>
        <end position="184"/>
    </location>
</feature>
<accession>A0A2G2VMF4</accession>
<evidence type="ECO:0000313" key="4">
    <source>
        <dbReference type="Proteomes" id="UP000224567"/>
    </source>
</evidence>
<dbReference type="Proteomes" id="UP000224567">
    <property type="component" value="Unassembled WGS sequence"/>
</dbReference>
<proteinExistence type="predicted"/>
<keyword evidence="2" id="KW-0812">Transmembrane</keyword>
<name>A0A2G2VMF4_CAPBA</name>
<evidence type="ECO:0000256" key="2">
    <source>
        <dbReference type="SAM" id="Phobius"/>
    </source>
</evidence>
<reference evidence="3 4" key="1">
    <citation type="journal article" date="2017" name="Genome Biol.">
        <title>New reference genome sequences of hot pepper reveal the massive evolution of plant disease-resistance genes by retroduplication.</title>
        <authorList>
            <person name="Kim S."/>
            <person name="Park J."/>
            <person name="Yeom S.I."/>
            <person name="Kim Y.M."/>
            <person name="Seo E."/>
            <person name="Kim K.T."/>
            <person name="Kim M.S."/>
            <person name="Lee J.M."/>
            <person name="Cheong K."/>
            <person name="Shin H.S."/>
            <person name="Kim S.B."/>
            <person name="Han K."/>
            <person name="Lee J."/>
            <person name="Park M."/>
            <person name="Lee H.A."/>
            <person name="Lee H.Y."/>
            <person name="Lee Y."/>
            <person name="Oh S."/>
            <person name="Lee J.H."/>
            <person name="Choi E."/>
            <person name="Choi E."/>
            <person name="Lee S.E."/>
            <person name="Jeon J."/>
            <person name="Kim H."/>
            <person name="Choi G."/>
            <person name="Song H."/>
            <person name="Lee J."/>
            <person name="Lee S.C."/>
            <person name="Kwon J.K."/>
            <person name="Lee H.Y."/>
            <person name="Koo N."/>
            <person name="Hong Y."/>
            <person name="Kim R.W."/>
            <person name="Kang W.H."/>
            <person name="Huh J.H."/>
            <person name="Kang B.C."/>
            <person name="Yang T.J."/>
            <person name="Lee Y.H."/>
            <person name="Bennetzen J.L."/>
            <person name="Choi D."/>
        </authorList>
    </citation>
    <scope>NUCLEOTIDE SEQUENCE [LARGE SCALE GENOMIC DNA]</scope>
    <source>
        <strain evidence="4">cv. PBC81</strain>
    </source>
</reference>
<feature type="region of interest" description="Disordered" evidence="1">
    <location>
        <begin position="27"/>
        <end position="58"/>
    </location>
</feature>
<keyword evidence="2" id="KW-0472">Membrane</keyword>
<protein>
    <submittedName>
        <fullName evidence="3">Uncharacterized protein</fullName>
    </submittedName>
</protein>
<keyword evidence="4" id="KW-1185">Reference proteome</keyword>
<sequence>MKTTMRYHSMQLFGSVSQELDHFKEIPKEDQFDKRSPSREFREIEEEPETSKPGHTFDSGIGNSISISRHQTLDNASAYEICPEIKESAIRRETEGEFRSAIPPLWPTFLYGFFLLGLMGWLDSWTSIFFSSTFHSNGAINSRIHFHSCSHSQAFVLKKYPVELIIMLFYSSCITILSAVFSLVTERDTNSWSLSPKRRLMALIYSPARARLSSWEMDLLCGKPEIESSLSLLLSHELIASVA</sequence>
<feature type="transmembrane region" description="Helical" evidence="2">
    <location>
        <begin position="101"/>
        <end position="122"/>
    </location>
</feature>
<dbReference type="STRING" id="33114.A0A2G2VMF4"/>
<keyword evidence="2" id="KW-1133">Transmembrane helix</keyword>
<evidence type="ECO:0000256" key="1">
    <source>
        <dbReference type="SAM" id="MobiDB-lite"/>
    </source>
</evidence>
<dbReference type="OrthoDB" id="10264306at2759"/>
<evidence type="ECO:0000313" key="3">
    <source>
        <dbReference type="EMBL" id="PHT34147.1"/>
    </source>
</evidence>
<organism evidence="3 4">
    <name type="scientific">Capsicum baccatum</name>
    <name type="common">Peruvian pepper</name>
    <dbReference type="NCBI Taxonomy" id="33114"/>
    <lineage>
        <taxon>Eukaryota</taxon>
        <taxon>Viridiplantae</taxon>
        <taxon>Streptophyta</taxon>
        <taxon>Embryophyta</taxon>
        <taxon>Tracheophyta</taxon>
        <taxon>Spermatophyta</taxon>
        <taxon>Magnoliopsida</taxon>
        <taxon>eudicotyledons</taxon>
        <taxon>Gunneridae</taxon>
        <taxon>Pentapetalae</taxon>
        <taxon>asterids</taxon>
        <taxon>lamiids</taxon>
        <taxon>Solanales</taxon>
        <taxon>Solanaceae</taxon>
        <taxon>Solanoideae</taxon>
        <taxon>Capsiceae</taxon>
        <taxon>Capsicum</taxon>
    </lineage>
</organism>
<feature type="compositionally biased region" description="Basic and acidic residues" evidence="1">
    <location>
        <begin position="27"/>
        <end position="42"/>
    </location>
</feature>
<comment type="caution">
    <text evidence="3">The sequence shown here is derived from an EMBL/GenBank/DDBJ whole genome shotgun (WGS) entry which is preliminary data.</text>
</comment>
<dbReference type="AlphaFoldDB" id="A0A2G2VMF4"/>
<reference evidence="4" key="2">
    <citation type="journal article" date="2017" name="J. Anim. Genet.">
        <title>Multiple reference genome sequences of hot pepper reveal the massive evolution of plant disease resistance genes by retroduplication.</title>
        <authorList>
            <person name="Kim S."/>
            <person name="Park J."/>
            <person name="Yeom S.-I."/>
            <person name="Kim Y.-M."/>
            <person name="Seo E."/>
            <person name="Kim K.-T."/>
            <person name="Kim M.-S."/>
            <person name="Lee J.M."/>
            <person name="Cheong K."/>
            <person name="Shin H.-S."/>
            <person name="Kim S.-B."/>
            <person name="Han K."/>
            <person name="Lee J."/>
            <person name="Park M."/>
            <person name="Lee H.-A."/>
            <person name="Lee H.-Y."/>
            <person name="Lee Y."/>
            <person name="Oh S."/>
            <person name="Lee J.H."/>
            <person name="Choi E."/>
            <person name="Choi E."/>
            <person name="Lee S.E."/>
            <person name="Jeon J."/>
            <person name="Kim H."/>
            <person name="Choi G."/>
            <person name="Song H."/>
            <person name="Lee J."/>
            <person name="Lee S.-C."/>
            <person name="Kwon J.-K."/>
            <person name="Lee H.-Y."/>
            <person name="Koo N."/>
            <person name="Hong Y."/>
            <person name="Kim R.W."/>
            <person name="Kang W.-H."/>
            <person name="Huh J.H."/>
            <person name="Kang B.-C."/>
            <person name="Yang T.-J."/>
            <person name="Lee Y.-H."/>
            <person name="Bennetzen J.L."/>
            <person name="Choi D."/>
        </authorList>
    </citation>
    <scope>NUCLEOTIDE SEQUENCE [LARGE SCALE GENOMIC DNA]</scope>
    <source>
        <strain evidence="4">cv. PBC81</strain>
    </source>
</reference>
<gene>
    <name evidence="3" type="ORF">CQW23_25947</name>
</gene>
<dbReference type="EMBL" id="MLFT02000011">
    <property type="protein sequence ID" value="PHT34147.1"/>
    <property type="molecule type" value="Genomic_DNA"/>
</dbReference>